<proteinExistence type="predicted"/>
<evidence type="ECO:0000313" key="2">
    <source>
        <dbReference type="EMBL" id="RKS80269.1"/>
    </source>
</evidence>
<dbReference type="InParanoid" id="A0A420XUE1"/>
<comment type="caution">
    <text evidence="2">The sequence shown here is derived from an EMBL/GenBank/DDBJ whole genome shotgun (WGS) entry which is preliminary data.</text>
</comment>
<dbReference type="PANTHER" id="PTHR40469">
    <property type="entry name" value="SECRETED GLYCOSYL HYDROLASE"/>
    <property type="match status" value="1"/>
</dbReference>
<dbReference type="EMBL" id="RBWV01000009">
    <property type="protein sequence ID" value="RKS80269.1"/>
    <property type="molecule type" value="Genomic_DNA"/>
</dbReference>
<dbReference type="PANTHER" id="PTHR40469:SF2">
    <property type="entry name" value="GALACTOSE-BINDING DOMAIN-LIKE SUPERFAMILY PROTEIN"/>
    <property type="match status" value="1"/>
</dbReference>
<keyword evidence="3" id="KW-1185">Reference proteome</keyword>
<accession>A0A420XUE1</accession>
<dbReference type="InterPro" id="IPR029062">
    <property type="entry name" value="Class_I_gatase-like"/>
</dbReference>
<dbReference type="OrthoDB" id="9816308at2"/>
<evidence type="ECO:0000313" key="3">
    <source>
        <dbReference type="Proteomes" id="UP000281955"/>
    </source>
</evidence>
<gene>
    <name evidence="2" type="ORF">CLV35_0695</name>
</gene>
<feature type="domain" description="ThuA-like" evidence="1">
    <location>
        <begin position="3"/>
        <end position="211"/>
    </location>
</feature>
<sequence length="214" mass="23211">MTRVLVYSRTTGYRHDSIPAGVRALEQADGLQVVASEEPSALHSLDAYDVVLFLSATGDVLDDAGRAELRRFVEAGGGFVGVHGASAAETSWDFYAELVGARFLSHPQGCQDAEVRVADASHPSTAGLPDPWRFNDEWYAVSSLRDDLQLLLTVDESTYEPGEFTMPGRHPQAWCRPVGAGRSWYTALGHHAEVWSDPTFLGHVLGGIAWAAGR</sequence>
<evidence type="ECO:0000259" key="1">
    <source>
        <dbReference type="Pfam" id="PF06283"/>
    </source>
</evidence>
<organism evidence="2 3">
    <name type="scientific">Motilibacter peucedani</name>
    <dbReference type="NCBI Taxonomy" id="598650"/>
    <lineage>
        <taxon>Bacteria</taxon>
        <taxon>Bacillati</taxon>
        <taxon>Actinomycetota</taxon>
        <taxon>Actinomycetes</taxon>
        <taxon>Motilibacterales</taxon>
        <taxon>Motilibacteraceae</taxon>
        <taxon>Motilibacter</taxon>
    </lineage>
</organism>
<dbReference type="SUPFAM" id="SSF52317">
    <property type="entry name" value="Class I glutamine amidotransferase-like"/>
    <property type="match status" value="1"/>
</dbReference>
<name>A0A420XUE1_9ACTN</name>
<dbReference type="Proteomes" id="UP000281955">
    <property type="component" value="Unassembled WGS sequence"/>
</dbReference>
<dbReference type="Pfam" id="PF06283">
    <property type="entry name" value="ThuA"/>
    <property type="match status" value="1"/>
</dbReference>
<dbReference type="AlphaFoldDB" id="A0A420XUE1"/>
<dbReference type="RefSeq" id="WP_121191978.1">
    <property type="nucleotide sequence ID" value="NZ_RBWV01000009.1"/>
</dbReference>
<dbReference type="Gene3D" id="3.40.50.880">
    <property type="match status" value="1"/>
</dbReference>
<reference evidence="2 3" key="1">
    <citation type="submission" date="2018-10" db="EMBL/GenBank/DDBJ databases">
        <title>Genomic Encyclopedia of Archaeal and Bacterial Type Strains, Phase II (KMG-II): from individual species to whole genera.</title>
        <authorList>
            <person name="Goeker M."/>
        </authorList>
    </citation>
    <scope>NUCLEOTIDE SEQUENCE [LARGE SCALE GENOMIC DNA]</scope>
    <source>
        <strain evidence="2 3">RP-AC37</strain>
    </source>
</reference>
<dbReference type="InterPro" id="IPR029010">
    <property type="entry name" value="ThuA-like"/>
</dbReference>
<protein>
    <recommendedName>
        <fullName evidence="1">ThuA-like domain-containing protein</fullName>
    </recommendedName>
</protein>